<reference evidence="1" key="2">
    <citation type="journal article" date="2007" name="Science">
        <title>Draft genome sequence of the sexually transmitted pathogen Trichomonas vaginalis.</title>
        <authorList>
            <person name="Carlton J.M."/>
            <person name="Hirt R.P."/>
            <person name="Silva J.C."/>
            <person name="Delcher A.L."/>
            <person name="Schatz M."/>
            <person name="Zhao Q."/>
            <person name="Wortman J.R."/>
            <person name="Bidwell S.L."/>
            <person name="Alsmark U.C.M."/>
            <person name="Besteiro S."/>
            <person name="Sicheritz-Ponten T."/>
            <person name="Noel C.J."/>
            <person name="Dacks J.B."/>
            <person name="Foster P.G."/>
            <person name="Simillion C."/>
            <person name="Van de Peer Y."/>
            <person name="Miranda-Saavedra D."/>
            <person name="Barton G.J."/>
            <person name="Westrop G.D."/>
            <person name="Mueller S."/>
            <person name="Dessi D."/>
            <person name="Fiori P.L."/>
            <person name="Ren Q."/>
            <person name="Paulsen I."/>
            <person name="Zhang H."/>
            <person name="Bastida-Corcuera F.D."/>
            <person name="Simoes-Barbosa A."/>
            <person name="Brown M.T."/>
            <person name="Hayes R.D."/>
            <person name="Mukherjee M."/>
            <person name="Okumura C.Y."/>
            <person name="Schneider R."/>
            <person name="Smith A.J."/>
            <person name="Vanacova S."/>
            <person name="Villalvazo M."/>
            <person name="Haas B.J."/>
            <person name="Pertea M."/>
            <person name="Feldblyum T.V."/>
            <person name="Utterback T.R."/>
            <person name="Shu C.L."/>
            <person name="Osoegawa K."/>
            <person name="de Jong P.J."/>
            <person name="Hrdy I."/>
            <person name="Horvathova L."/>
            <person name="Zubacova Z."/>
            <person name="Dolezal P."/>
            <person name="Malik S.B."/>
            <person name="Logsdon J.M. Jr."/>
            <person name="Henze K."/>
            <person name="Gupta A."/>
            <person name="Wang C.C."/>
            <person name="Dunne R.L."/>
            <person name="Upcroft J.A."/>
            <person name="Upcroft P."/>
            <person name="White O."/>
            <person name="Salzberg S.L."/>
            <person name="Tang P."/>
            <person name="Chiu C.-H."/>
            <person name="Lee Y.-S."/>
            <person name="Embley T.M."/>
            <person name="Coombs G.H."/>
            <person name="Mottram J.C."/>
            <person name="Tachezy J."/>
            <person name="Fraser-Liggett C.M."/>
            <person name="Johnson P.J."/>
        </authorList>
    </citation>
    <scope>NUCLEOTIDE SEQUENCE [LARGE SCALE GENOMIC DNA]</scope>
    <source>
        <strain evidence="1">G3</strain>
    </source>
</reference>
<accession>A2DKR0</accession>
<evidence type="ECO:0000313" key="1">
    <source>
        <dbReference type="EMBL" id="EAY19043.1"/>
    </source>
</evidence>
<dbReference type="InterPro" id="IPR035948">
    <property type="entry name" value="YwqG-like_sf"/>
</dbReference>
<keyword evidence="2" id="KW-1185">Reference proteome</keyword>
<dbReference type="AlphaFoldDB" id="A2DKR0"/>
<dbReference type="InParanoid" id="A2DKR0"/>
<dbReference type="OrthoDB" id="10410527at2759"/>
<dbReference type="Gene3D" id="2.30.320.10">
    <property type="entry name" value="YwqG-like"/>
    <property type="match status" value="1"/>
</dbReference>
<dbReference type="VEuPathDB" id="TrichDB:TVAG_247220"/>
<dbReference type="RefSeq" id="XP_001580029.1">
    <property type="nucleotide sequence ID" value="XM_001579979.1"/>
</dbReference>
<evidence type="ECO:0000313" key="2">
    <source>
        <dbReference type="Proteomes" id="UP000001542"/>
    </source>
</evidence>
<dbReference type="SMR" id="A2DKR0"/>
<dbReference type="EMBL" id="DS113212">
    <property type="protein sequence ID" value="EAY19043.1"/>
    <property type="molecule type" value="Genomic_DNA"/>
</dbReference>
<proteinExistence type="predicted"/>
<dbReference type="InterPro" id="IPR015315">
    <property type="entry name" value="DUF1963"/>
</dbReference>
<protein>
    <recommendedName>
        <fullName evidence="3">DUF1963 domain-containing protein</fullName>
    </recommendedName>
</protein>
<evidence type="ECO:0008006" key="3">
    <source>
        <dbReference type="Google" id="ProtNLM"/>
    </source>
</evidence>
<dbReference type="KEGG" id="tva:5464562"/>
<sequence length="242" mass="27238">MSHLEGLNQEQLGAIEWFGKKGFTKKGIFIRCEKAEATKAALSKYGGKVPHLPGEDPSVKTEDGVQLELAVQLYVPELPENVQRLLPQELQDALILLFINTEDSPENGPMPVRIYHKDDISKLELADAKEDAHIESAIFKSYEVIDTYNDSGNDFLESMEEVDGLVVEELMHEIRSKRDTNCYFGGFPYFVQGEASPGEGWTLLLNLQDDSYFSYMFGDAGTAQIWVNDSDPTQFDLEWQCG</sequence>
<dbReference type="VEuPathDB" id="TrichDB:TVAGG3_0560680"/>
<organism evidence="1 2">
    <name type="scientific">Trichomonas vaginalis (strain ATCC PRA-98 / G3)</name>
    <dbReference type="NCBI Taxonomy" id="412133"/>
    <lineage>
        <taxon>Eukaryota</taxon>
        <taxon>Metamonada</taxon>
        <taxon>Parabasalia</taxon>
        <taxon>Trichomonadida</taxon>
        <taxon>Trichomonadidae</taxon>
        <taxon>Trichomonas</taxon>
    </lineage>
</organism>
<dbReference type="Proteomes" id="UP000001542">
    <property type="component" value="Unassembled WGS sequence"/>
</dbReference>
<gene>
    <name evidence="1" type="ORF">TVAG_247220</name>
</gene>
<name>A2DKR0_TRIV3</name>
<dbReference type="Pfam" id="PF09234">
    <property type="entry name" value="DUF1963"/>
    <property type="match status" value="1"/>
</dbReference>
<reference evidence="1" key="1">
    <citation type="submission" date="2006-10" db="EMBL/GenBank/DDBJ databases">
        <authorList>
            <person name="Amadeo P."/>
            <person name="Zhao Q."/>
            <person name="Wortman J."/>
            <person name="Fraser-Liggett C."/>
            <person name="Carlton J."/>
        </authorList>
    </citation>
    <scope>NUCLEOTIDE SEQUENCE</scope>
    <source>
        <strain evidence="1">G3</strain>
    </source>
</reference>
<dbReference type="SUPFAM" id="SSF103032">
    <property type="entry name" value="Hypothetical protein YwqG"/>
    <property type="match status" value="1"/>
</dbReference>